<dbReference type="GeneID" id="31366588"/>
<accession>D3BSZ8</accession>
<feature type="compositionally biased region" description="Low complexity" evidence="1">
    <location>
        <begin position="434"/>
        <end position="511"/>
    </location>
</feature>
<feature type="compositionally biased region" description="Low complexity" evidence="1">
    <location>
        <begin position="520"/>
        <end position="556"/>
    </location>
</feature>
<feature type="region of interest" description="Disordered" evidence="1">
    <location>
        <begin position="570"/>
        <end position="596"/>
    </location>
</feature>
<feature type="compositionally biased region" description="Polar residues" evidence="1">
    <location>
        <begin position="717"/>
        <end position="745"/>
    </location>
</feature>
<feature type="region of interest" description="Disordered" evidence="1">
    <location>
        <begin position="110"/>
        <end position="135"/>
    </location>
</feature>
<sequence length="831" mass="91902">MNIRNFPYNHQLHSVQNNTLSPPPQQTHQQIQIHHHPQQQQHQQQPSNSNTNTNVIFNFSSPSRGVSNSQHLPQQQQQQQLPHHQHQHQNYKEQPTISTQLPTILVKSEPTHTFQQPQSPHHINQQQQQQQQTQHYLIPSSTNSLHDQFMNNKYQEVYQQIHHQNHHHQNQQQQQQINTPQQPQQQPSNDPYYSRLTNSESLSSEELHRHHNNQQQQQQQQQISTQQQQQQHSHLQDHPSSSLQQPNQPQHQPNMAGVYFNPRTPGFQMGMNSFPPLDGTTQLNPRLTSSPQWSPNRFGQYGIPTHSAPMYYLPPTQPTGPELGLFAHPSSDGNTPHELLPGDRLAHLPVYGSISPSSLVGIPSSFQHSFEGQIKIDLYHKPRGSKGTWMVINSGDQIRVTEGKGKRLKMIVHSEQELTKVGLQVALLDLQNANGSRRGSSSSSSATSSPSIGSTTPGSPTSTTTTTTHNNNNNNNNNNSNQIQPSPSSNMGQSTTSSASSPSPTTTSSNSFHNLNGLNSSTTASPSPSSFSLSSPTQSPTQSPSQSNISPLIINNPSSTVSPFSVSISVTPPSQNPAPVLPINHSSQLPQPDPQGLSVESVRVYRYPSMAQIPLSAIELELKLAKLSKRLCIVMAAQSKDGNNYEGRSVDFFAHNNGKHNANALNRQNSTRRGPYSSPTISGEVGSLSPTQQHSLNNSTGSSPISSSERAKKTKTPPRSNSTNSLNTIAGHSNNNSSSRGQLRTASPPAHHNNNNNNNNHTSGIHQENHPPLPEIPIPPTAIDFSHNPQWQTFQTHLSGQIDQSWHDNLPLYQLQPPPPPHPSFANDKHS</sequence>
<feature type="region of interest" description="Disordered" evidence="1">
    <location>
        <begin position="162"/>
        <end position="295"/>
    </location>
</feature>
<comment type="caution">
    <text evidence="2">The sequence shown here is derived from an EMBL/GenBank/DDBJ whole genome shotgun (WGS) entry which is preliminary data.</text>
</comment>
<feature type="region of interest" description="Disordered" evidence="1">
    <location>
        <begin position="661"/>
        <end position="786"/>
    </location>
</feature>
<dbReference type="InParanoid" id="D3BSZ8"/>
<feature type="compositionally biased region" description="Low complexity" evidence="1">
    <location>
        <begin position="695"/>
        <end position="708"/>
    </location>
</feature>
<proteinExistence type="predicted"/>
<feature type="compositionally biased region" description="Polar residues" evidence="1">
    <location>
        <begin position="47"/>
        <end position="69"/>
    </location>
</feature>
<dbReference type="OMA" id="KMIVHSE"/>
<gene>
    <name evidence="2" type="ORF">PPL_11119</name>
</gene>
<feature type="compositionally biased region" description="Low complexity" evidence="1">
    <location>
        <begin position="115"/>
        <end position="135"/>
    </location>
</feature>
<feature type="region of interest" description="Disordered" evidence="1">
    <location>
        <begin position="434"/>
        <end position="556"/>
    </location>
</feature>
<feature type="compositionally biased region" description="Low complexity" evidence="1">
    <location>
        <begin position="751"/>
        <end position="761"/>
    </location>
</feature>
<feature type="compositionally biased region" description="Low complexity" evidence="1">
    <location>
        <begin position="70"/>
        <end position="82"/>
    </location>
</feature>
<feature type="region of interest" description="Disordered" evidence="1">
    <location>
        <begin position="1"/>
        <end position="94"/>
    </location>
</feature>
<evidence type="ECO:0000313" key="3">
    <source>
        <dbReference type="Proteomes" id="UP000001396"/>
    </source>
</evidence>
<protein>
    <submittedName>
        <fullName evidence="2">Uncharacterized protein</fullName>
    </submittedName>
</protein>
<feature type="compositionally biased region" description="Low complexity" evidence="1">
    <location>
        <begin position="213"/>
        <end position="254"/>
    </location>
</feature>
<feature type="compositionally biased region" description="Low complexity" evidence="1">
    <location>
        <begin position="170"/>
        <end position="187"/>
    </location>
</feature>
<feature type="region of interest" description="Disordered" evidence="1">
    <location>
        <begin position="798"/>
        <end position="831"/>
    </location>
</feature>
<dbReference type="AlphaFoldDB" id="D3BSZ8"/>
<feature type="compositionally biased region" description="Polar residues" evidence="1">
    <location>
        <begin position="279"/>
        <end position="295"/>
    </location>
</feature>
<evidence type="ECO:0000313" key="2">
    <source>
        <dbReference type="EMBL" id="EFA75613.1"/>
    </source>
</evidence>
<organism evidence="2 3">
    <name type="scientific">Heterostelium pallidum (strain ATCC 26659 / Pp 5 / PN500)</name>
    <name type="common">Cellular slime mold</name>
    <name type="synonym">Polysphondylium pallidum</name>
    <dbReference type="NCBI Taxonomy" id="670386"/>
    <lineage>
        <taxon>Eukaryota</taxon>
        <taxon>Amoebozoa</taxon>
        <taxon>Evosea</taxon>
        <taxon>Eumycetozoa</taxon>
        <taxon>Dictyostelia</taxon>
        <taxon>Acytosteliales</taxon>
        <taxon>Acytosteliaceae</taxon>
        <taxon>Heterostelium</taxon>
    </lineage>
</organism>
<feature type="compositionally biased region" description="Pro residues" evidence="1">
    <location>
        <begin position="771"/>
        <end position="780"/>
    </location>
</feature>
<feature type="compositionally biased region" description="Low complexity" evidence="1">
    <location>
        <begin position="194"/>
        <end position="204"/>
    </location>
</feature>
<feature type="compositionally biased region" description="Low complexity" evidence="1">
    <location>
        <begin position="26"/>
        <end position="46"/>
    </location>
</feature>
<reference evidence="2 3" key="1">
    <citation type="journal article" date="2011" name="Genome Res.">
        <title>Phylogeny-wide analysis of social amoeba genomes highlights ancient origins for complex intercellular communication.</title>
        <authorList>
            <person name="Heidel A.J."/>
            <person name="Lawal H.M."/>
            <person name="Felder M."/>
            <person name="Schilde C."/>
            <person name="Helps N.R."/>
            <person name="Tunggal B."/>
            <person name="Rivero F."/>
            <person name="John U."/>
            <person name="Schleicher M."/>
            <person name="Eichinger L."/>
            <person name="Platzer M."/>
            <person name="Noegel A.A."/>
            <person name="Schaap P."/>
            <person name="Gloeckner G."/>
        </authorList>
    </citation>
    <scope>NUCLEOTIDE SEQUENCE [LARGE SCALE GENOMIC DNA]</scope>
    <source>
        <strain evidence="3">ATCC 26659 / Pp 5 / PN500</strain>
    </source>
</reference>
<feature type="compositionally biased region" description="Polar residues" evidence="1">
    <location>
        <begin position="11"/>
        <end position="20"/>
    </location>
</feature>
<dbReference type="Proteomes" id="UP000001396">
    <property type="component" value="Unassembled WGS sequence"/>
</dbReference>
<feature type="compositionally biased region" description="Polar residues" evidence="1">
    <location>
        <begin position="661"/>
        <end position="681"/>
    </location>
</feature>
<keyword evidence="3" id="KW-1185">Reference proteome</keyword>
<dbReference type="RefSeq" id="XP_020427747.1">
    <property type="nucleotide sequence ID" value="XM_020581877.1"/>
</dbReference>
<evidence type="ECO:0000256" key="1">
    <source>
        <dbReference type="SAM" id="MobiDB-lite"/>
    </source>
</evidence>
<name>D3BSZ8_HETP5</name>
<dbReference type="EMBL" id="ADBJ01000054">
    <property type="protein sequence ID" value="EFA75613.1"/>
    <property type="molecule type" value="Genomic_DNA"/>
</dbReference>